<evidence type="ECO:0000256" key="3">
    <source>
        <dbReference type="SAM" id="MobiDB-lite"/>
    </source>
</evidence>
<feature type="region of interest" description="Disordered" evidence="3">
    <location>
        <begin position="336"/>
        <end position="440"/>
    </location>
</feature>
<feature type="compositionally biased region" description="Polar residues" evidence="3">
    <location>
        <begin position="17"/>
        <end position="29"/>
    </location>
</feature>
<comment type="caution">
    <text evidence="6">The sequence shown here is derived from an EMBL/GenBank/DDBJ whole genome shotgun (WGS) entry which is preliminary data.</text>
</comment>
<dbReference type="GO" id="GO:0006325">
    <property type="term" value="P:chromatin organization"/>
    <property type="evidence" value="ECO:0007669"/>
    <property type="project" value="UniProtKB-KW"/>
</dbReference>
<dbReference type="SUPFAM" id="SSF46689">
    <property type="entry name" value="Homeodomain-like"/>
    <property type="match status" value="1"/>
</dbReference>
<evidence type="ECO:0000256" key="1">
    <source>
        <dbReference type="ARBA" id="ARBA00008913"/>
    </source>
</evidence>
<evidence type="ECO:0000259" key="4">
    <source>
        <dbReference type="PROSITE" id="PS50090"/>
    </source>
</evidence>
<dbReference type="PROSITE" id="PS50090">
    <property type="entry name" value="MYB_LIKE"/>
    <property type="match status" value="1"/>
</dbReference>
<evidence type="ECO:0000259" key="5">
    <source>
        <dbReference type="PROSITE" id="PS51204"/>
    </source>
</evidence>
<dbReference type="Gene3D" id="1.10.10.60">
    <property type="entry name" value="Homeodomain-like"/>
    <property type="match status" value="1"/>
</dbReference>
<accession>A0AAW1QSY7</accession>
<dbReference type="InterPro" id="IPR014012">
    <property type="entry name" value="HSA_dom"/>
</dbReference>
<dbReference type="EMBL" id="JALJOR010000002">
    <property type="protein sequence ID" value="KAK9824609.1"/>
    <property type="molecule type" value="Genomic_DNA"/>
</dbReference>
<dbReference type="InterPro" id="IPR001005">
    <property type="entry name" value="SANT/Myb"/>
</dbReference>
<comment type="similarity">
    <text evidence="1">Belongs to the EAF1 family.</text>
</comment>
<gene>
    <name evidence="6" type="ORF">WJX72_011693</name>
</gene>
<name>A0AAW1QSY7_9CHLO</name>
<feature type="compositionally biased region" description="Polar residues" evidence="3">
    <location>
        <begin position="426"/>
        <end position="438"/>
    </location>
</feature>
<feature type="compositionally biased region" description="Basic and acidic residues" evidence="3">
    <location>
        <begin position="561"/>
        <end position="574"/>
    </location>
</feature>
<dbReference type="GO" id="GO:0035267">
    <property type="term" value="C:NuA4 histone acetyltransferase complex"/>
    <property type="evidence" value="ECO:0007669"/>
    <property type="project" value="InterPro"/>
</dbReference>
<feature type="region of interest" description="Disordered" evidence="3">
    <location>
        <begin position="852"/>
        <end position="876"/>
    </location>
</feature>
<dbReference type="PROSITE" id="PS51204">
    <property type="entry name" value="HSA"/>
    <property type="match status" value="1"/>
</dbReference>
<evidence type="ECO:0000313" key="6">
    <source>
        <dbReference type="EMBL" id="KAK9824609.1"/>
    </source>
</evidence>
<feature type="region of interest" description="Disordered" evidence="3">
    <location>
        <begin position="654"/>
        <end position="690"/>
    </location>
</feature>
<feature type="region of interest" description="Disordered" evidence="3">
    <location>
        <begin position="180"/>
        <end position="207"/>
    </location>
</feature>
<dbReference type="Pfam" id="PF07529">
    <property type="entry name" value="HSA"/>
    <property type="match status" value="1"/>
</dbReference>
<feature type="compositionally biased region" description="Low complexity" evidence="3">
    <location>
        <begin position="575"/>
        <end position="595"/>
    </location>
</feature>
<feature type="compositionally biased region" description="Low complexity" evidence="3">
    <location>
        <begin position="667"/>
        <end position="676"/>
    </location>
</feature>
<feature type="region of interest" description="Disordered" evidence="3">
    <location>
        <begin position="557"/>
        <end position="612"/>
    </location>
</feature>
<feature type="region of interest" description="Disordered" evidence="3">
    <location>
        <begin position="1"/>
        <end position="77"/>
    </location>
</feature>
<dbReference type="SMART" id="SM00717">
    <property type="entry name" value="SANT"/>
    <property type="match status" value="1"/>
</dbReference>
<feature type="compositionally biased region" description="Low complexity" evidence="3">
    <location>
        <begin position="53"/>
        <end position="70"/>
    </location>
</feature>
<evidence type="ECO:0000313" key="7">
    <source>
        <dbReference type="Proteomes" id="UP001489004"/>
    </source>
</evidence>
<reference evidence="6 7" key="1">
    <citation type="journal article" date="2024" name="Nat. Commun.">
        <title>Phylogenomics reveals the evolutionary origins of lichenization in chlorophyte algae.</title>
        <authorList>
            <person name="Puginier C."/>
            <person name="Libourel C."/>
            <person name="Otte J."/>
            <person name="Skaloud P."/>
            <person name="Haon M."/>
            <person name="Grisel S."/>
            <person name="Petersen M."/>
            <person name="Berrin J.G."/>
            <person name="Delaux P.M."/>
            <person name="Dal Grande F."/>
            <person name="Keller J."/>
        </authorList>
    </citation>
    <scope>NUCLEOTIDE SEQUENCE [LARGE SCALE GENOMIC DNA]</scope>
    <source>
        <strain evidence="6 7">SAG 2043</strain>
    </source>
</reference>
<proteinExistence type="inferred from homology"/>
<dbReference type="InterPro" id="IPR044798">
    <property type="entry name" value="EAF1A/B"/>
</dbReference>
<organism evidence="6 7">
    <name type="scientific">[Myrmecia] bisecta</name>
    <dbReference type="NCBI Taxonomy" id="41462"/>
    <lineage>
        <taxon>Eukaryota</taxon>
        <taxon>Viridiplantae</taxon>
        <taxon>Chlorophyta</taxon>
        <taxon>core chlorophytes</taxon>
        <taxon>Trebouxiophyceae</taxon>
        <taxon>Trebouxiales</taxon>
        <taxon>Trebouxiaceae</taxon>
        <taxon>Myrmecia</taxon>
    </lineage>
</organism>
<dbReference type="PANTHER" id="PTHR46774:SF3">
    <property type="entry name" value="CHROMATIN MODIFICATION-RELATED PROTEIN EAF1 A-RELATED"/>
    <property type="match status" value="1"/>
</dbReference>
<feature type="region of interest" description="Disordered" evidence="3">
    <location>
        <begin position="289"/>
        <end position="321"/>
    </location>
</feature>
<feature type="compositionally biased region" description="Basic and acidic residues" evidence="3">
    <location>
        <begin position="394"/>
        <end position="414"/>
    </location>
</feature>
<dbReference type="Proteomes" id="UP001489004">
    <property type="component" value="Unassembled WGS sequence"/>
</dbReference>
<dbReference type="InterPro" id="IPR009057">
    <property type="entry name" value="Homeodomain-like_sf"/>
</dbReference>
<sequence length="876" mass="91796">MTAPKRPGSGGRDTIALTATTMPASNGSNGALLPTADLEQPGLAPPIKTELKAGVAAQVQAADGADGGAQTPKDPKQLEQAKRKQQDALLQKAGEVRARRALLSRAFERPTPEPERPLSHWDYVMKEMRWMAVDFAQERLWKRAAAYSIAHEIAGGHATRQLRQTPQGDLMRKEIAEAQARAAEDASTQERLQSGRSAGTSASAKEDGIFDGLDLDGDLAPRTPSRLSDMVYTYAGEDELSGLLHAHLAELEEARVIAHDMEIREYDIEYEAARRAAMEVKEAAAAEAQRVRDLEERDAMSQGLDDDGDDLGTKKGRRKKARVPLHYADYEDLDADDGSLLGKAKQPKSSRPVSAGEARWESEDAGTGLRVSRERKKRKFRDYDDDEDEVPMSIRREKLTRKGSDLGRKPLDRSKKLKNGQKAPGSGSQLGRVRSTSAGGMAGQPIAWTPQDDQLLCAIVHEFGANWVLVSDVLSSSSAMQGIHRRPDACRYRFKAITQEGGAQEGQEESALAGHHITKGQARELLQKSIPVTDSVLQRHLDVLLGVGLAAKQKRAQNEALAKEAQQRRQDPHPSHQQPASAQASPQAPAASAAAPAPPGLPGGLTPGPGTASPMLGAAAANANSMAGAAANTRQAAAMPGQASPALGIPGAGGAASPALPHPHALPPQAAGALPAGAGGPVAGQQQRTTSVTLPQVQQMLKTGLMPNGQPLTQKMHAHLTAQVTAAQQRHAAQQAQQAQSKGLQAVGAMQQPNAAQQALSQQQRLQQIPGAQAQAMPLGAPMGAPGLRAAGMYGMAPGPPNATRLPPGSGPLPPAMANASLAGAVPGSMSPQVPPSMGLQGLAGQVTAMPPPGMQPAMTNQLSTGSGGVPPPGAS</sequence>
<feature type="domain" description="Myb-like" evidence="4">
    <location>
        <begin position="448"/>
        <end position="498"/>
    </location>
</feature>
<feature type="compositionally biased region" description="Polar residues" evidence="3">
    <location>
        <begin position="189"/>
        <end position="203"/>
    </location>
</feature>
<protein>
    <submittedName>
        <fullName evidence="6">Uncharacterized protein</fullName>
    </submittedName>
</protein>
<keyword evidence="7" id="KW-1185">Reference proteome</keyword>
<evidence type="ECO:0000256" key="2">
    <source>
        <dbReference type="ARBA" id="ARBA00022853"/>
    </source>
</evidence>
<feature type="compositionally biased region" description="Basic and acidic residues" evidence="3">
    <location>
        <begin position="289"/>
        <end position="299"/>
    </location>
</feature>
<dbReference type="PANTHER" id="PTHR46774">
    <property type="entry name" value="CHROMATIN MODIFICATION-RELATED PROTEIN EAF1 A-RELATED"/>
    <property type="match status" value="1"/>
</dbReference>
<dbReference type="AlphaFoldDB" id="A0AAW1QSY7"/>
<keyword evidence="2" id="KW-0156">Chromatin regulator</keyword>
<dbReference type="SMART" id="SM00573">
    <property type="entry name" value="HSA"/>
    <property type="match status" value="1"/>
</dbReference>
<dbReference type="Pfam" id="PF13921">
    <property type="entry name" value="Myb_DNA-bind_6"/>
    <property type="match status" value="1"/>
</dbReference>
<feature type="domain" description="HSA" evidence="5">
    <location>
        <begin position="108"/>
        <end position="185"/>
    </location>
</feature>